<proteinExistence type="predicted"/>
<feature type="non-terminal residue" evidence="1">
    <location>
        <position position="268"/>
    </location>
</feature>
<comment type="caution">
    <text evidence="1">The sequence shown here is derived from an EMBL/GenBank/DDBJ whole genome shotgun (WGS) entry which is preliminary data.</text>
</comment>
<name>X0UE15_9ZZZZ</name>
<organism evidence="1">
    <name type="scientific">marine sediment metagenome</name>
    <dbReference type="NCBI Taxonomy" id="412755"/>
    <lineage>
        <taxon>unclassified sequences</taxon>
        <taxon>metagenomes</taxon>
        <taxon>ecological metagenomes</taxon>
    </lineage>
</organism>
<accession>X0UE15</accession>
<gene>
    <name evidence="1" type="ORF">S01H1_40169</name>
</gene>
<feature type="non-terminal residue" evidence="1">
    <location>
        <position position="1"/>
    </location>
</feature>
<dbReference type="AlphaFoldDB" id="X0UE15"/>
<dbReference type="EMBL" id="BARS01025413">
    <property type="protein sequence ID" value="GAG03850.1"/>
    <property type="molecule type" value="Genomic_DNA"/>
</dbReference>
<sequence>LLIWIPLISSFTIMKDNTQIRVDVPNNLNISQAEIFHGMTVNYTFDDDGSIYNSGFSYEYDSGSNYNVSWWIDGPGFVTWVEDETNRLISMSGGPYSFDDGSHAPIWIFTNVSLYDLVPISVDGDGDHIFNITNEKVFNIPGFGSVEVWQLEDLSFPGGIAWYEKSTGILIKGYFLYNINYYTLEFTTANIVFSNVPPVSGLFDGLYMIYNITESGSARFNISYEGVSINTYHCTVDFSTPGDDDWTEDTTSRIMSNIGGTGMNFAPG</sequence>
<reference evidence="1" key="1">
    <citation type="journal article" date="2014" name="Front. Microbiol.">
        <title>High frequency of phylogenetically diverse reductive dehalogenase-homologous genes in deep subseafloor sedimentary metagenomes.</title>
        <authorList>
            <person name="Kawai M."/>
            <person name="Futagami T."/>
            <person name="Toyoda A."/>
            <person name="Takaki Y."/>
            <person name="Nishi S."/>
            <person name="Hori S."/>
            <person name="Arai W."/>
            <person name="Tsubouchi T."/>
            <person name="Morono Y."/>
            <person name="Uchiyama I."/>
            <person name="Ito T."/>
            <person name="Fujiyama A."/>
            <person name="Inagaki F."/>
            <person name="Takami H."/>
        </authorList>
    </citation>
    <scope>NUCLEOTIDE SEQUENCE</scope>
    <source>
        <strain evidence="1">Expedition CK06-06</strain>
    </source>
</reference>
<protein>
    <submittedName>
        <fullName evidence="1">Uncharacterized protein</fullName>
    </submittedName>
</protein>
<evidence type="ECO:0000313" key="1">
    <source>
        <dbReference type="EMBL" id="GAG03850.1"/>
    </source>
</evidence>